<dbReference type="Gene3D" id="3.90.550.10">
    <property type="entry name" value="Spore Coat Polysaccharide Biosynthesis Protein SpsA, Chain A"/>
    <property type="match status" value="1"/>
</dbReference>
<evidence type="ECO:0000313" key="3">
    <source>
        <dbReference type="Proteomes" id="UP000033640"/>
    </source>
</evidence>
<dbReference type="GO" id="GO:0016740">
    <property type="term" value="F:transferase activity"/>
    <property type="evidence" value="ECO:0007669"/>
    <property type="project" value="UniProtKB-KW"/>
</dbReference>
<dbReference type="PANTHER" id="PTHR43685:SF2">
    <property type="entry name" value="GLYCOSYLTRANSFERASE 2-LIKE DOMAIN-CONTAINING PROTEIN"/>
    <property type="match status" value="1"/>
</dbReference>
<dbReference type="InterPro" id="IPR001173">
    <property type="entry name" value="Glyco_trans_2-like"/>
</dbReference>
<gene>
    <name evidence="2" type="ORF">RS83_03488</name>
</gene>
<proteinExistence type="predicted"/>
<dbReference type="PANTHER" id="PTHR43685">
    <property type="entry name" value="GLYCOSYLTRANSFERASE"/>
    <property type="match status" value="1"/>
</dbReference>
<dbReference type="RefSeq" id="WP_045280672.1">
    <property type="nucleotide sequence ID" value="NZ_JYIW01000026.1"/>
</dbReference>
<dbReference type="AlphaFoldDB" id="A0A0F0L5G6"/>
<dbReference type="InterPro" id="IPR050834">
    <property type="entry name" value="Glycosyltransf_2"/>
</dbReference>
<dbReference type="Proteomes" id="UP000033640">
    <property type="component" value="Unassembled WGS sequence"/>
</dbReference>
<dbReference type="PATRIC" id="fig|82380.11.peg.3518"/>
<dbReference type="InterPro" id="IPR029044">
    <property type="entry name" value="Nucleotide-diphossugar_trans"/>
</dbReference>
<name>A0A0F0L5G6_9MICO</name>
<protein>
    <submittedName>
        <fullName evidence="2">Putative glycosyl transferase</fullName>
    </submittedName>
</protein>
<evidence type="ECO:0000259" key="1">
    <source>
        <dbReference type="Pfam" id="PF00535"/>
    </source>
</evidence>
<reference evidence="2 3" key="1">
    <citation type="submission" date="2015-02" db="EMBL/GenBank/DDBJ databases">
        <title>Draft genome sequences of ten Microbacterium spp. with emphasis on heavy metal contaminated environments.</title>
        <authorList>
            <person name="Corretto E."/>
        </authorList>
    </citation>
    <scope>NUCLEOTIDE SEQUENCE [LARGE SCALE GENOMIC DNA]</scope>
    <source>
        <strain evidence="2 3">BEL4b</strain>
    </source>
</reference>
<evidence type="ECO:0000313" key="2">
    <source>
        <dbReference type="EMBL" id="KJL28417.1"/>
    </source>
</evidence>
<accession>A0A0F0L5G6</accession>
<organism evidence="2 3">
    <name type="scientific">Microbacterium oxydans</name>
    <dbReference type="NCBI Taxonomy" id="82380"/>
    <lineage>
        <taxon>Bacteria</taxon>
        <taxon>Bacillati</taxon>
        <taxon>Actinomycetota</taxon>
        <taxon>Actinomycetes</taxon>
        <taxon>Micrococcales</taxon>
        <taxon>Microbacteriaceae</taxon>
        <taxon>Microbacterium</taxon>
    </lineage>
</organism>
<comment type="caution">
    <text evidence="2">The sequence shown here is derived from an EMBL/GenBank/DDBJ whole genome shotgun (WGS) entry which is preliminary data.</text>
</comment>
<dbReference type="EMBL" id="JYIW01000026">
    <property type="protein sequence ID" value="KJL28417.1"/>
    <property type="molecule type" value="Genomic_DNA"/>
</dbReference>
<dbReference type="Pfam" id="PF00535">
    <property type="entry name" value="Glycos_transf_2"/>
    <property type="match status" value="1"/>
</dbReference>
<keyword evidence="2" id="KW-0808">Transferase</keyword>
<dbReference type="SUPFAM" id="SSF53448">
    <property type="entry name" value="Nucleotide-diphospho-sugar transferases"/>
    <property type="match status" value="1"/>
</dbReference>
<sequence length="294" mass="33090">MTAAIDVMLPYYGDVELMKLAVRSVLDQSYTDVRLVVLDDGYPDPEPARWFGEMRDPRVTYLRNESNLGANGNYRKAVELVEADWFVMMGADDVMRPGYLSTIADAAKRYDVDLVQPGVEVIDENGSRVLPLVDRVKKIITPKVDGIGEAIGGEDLAASLMRGDWAYFPSIAWRTEVVRRIGFRQGLDVVQDLALILDIVKQGGKMALLTDIVFDYRRHSQSDSSVRALDGRRFDEERSFFLSEAESFDALGWPRAARFARRHLTSRLNAASLLFKAARTPGGSVKALMRHIWR</sequence>
<feature type="domain" description="Glycosyltransferase 2-like" evidence="1">
    <location>
        <begin position="7"/>
        <end position="128"/>
    </location>
</feature>